<organism evidence="2 3">
    <name type="scientific">Virgibacillus profundi</name>
    <dbReference type="NCBI Taxonomy" id="2024555"/>
    <lineage>
        <taxon>Bacteria</taxon>
        <taxon>Bacillati</taxon>
        <taxon>Bacillota</taxon>
        <taxon>Bacilli</taxon>
        <taxon>Bacillales</taxon>
        <taxon>Bacillaceae</taxon>
        <taxon>Virgibacillus</taxon>
    </lineage>
</organism>
<name>A0A2A2IDE7_9BACI</name>
<dbReference type="Proteomes" id="UP000218887">
    <property type="component" value="Unassembled WGS sequence"/>
</dbReference>
<dbReference type="InterPro" id="IPR015058">
    <property type="entry name" value="DUF1878"/>
</dbReference>
<evidence type="ECO:0000313" key="3">
    <source>
        <dbReference type="Proteomes" id="UP000218887"/>
    </source>
</evidence>
<dbReference type="EMBL" id="NPOA01000008">
    <property type="protein sequence ID" value="PAV29346.1"/>
    <property type="molecule type" value="Genomic_DNA"/>
</dbReference>
<evidence type="ECO:0000313" key="2">
    <source>
        <dbReference type="EMBL" id="PAV29346.1"/>
    </source>
</evidence>
<evidence type="ECO:0000256" key="1">
    <source>
        <dbReference type="SAM" id="Coils"/>
    </source>
</evidence>
<evidence type="ECO:0008006" key="4">
    <source>
        <dbReference type="Google" id="ProtNLM"/>
    </source>
</evidence>
<comment type="caution">
    <text evidence="2">The sequence shown here is derived from an EMBL/GenBank/DDBJ whole genome shotgun (WGS) entry which is preliminary data.</text>
</comment>
<dbReference type="InterPro" id="IPR035945">
    <property type="entry name" value="YhaI-like_sf"/>
</dbReference>
<gene>
    <name evidence="2" type="ORF">CIL05_12960</name>
</gene>
<sequence length="98" mass="11734">MDMEQYPLIKLIIENNITKEEYNELLNMLEMLNESYESQKEEGFMDFTSLLIHFAGMLNEKLNPNQMICALKKEGYYPSLMDEFAKVIKRDREDSKRR</sequence>
<keyword evidence="3" id="KW-1185">Reference proteome</keyword>
<dbReference type="OrthoDB" id="2353223at2"/>
<dbReference type="Gene3D" id="1.10.3750.10">
    <property type="entry name" value="YhaI-like"/>
    <property type="match status" value="1"/>
</dbReference>
<feature type="coiled-coil region" evidence="1">
    <location>
        <begin position="15"/>
        <end position="42"/>
    </location>
</feature>
<dbReference type="AlphaFoldDB" id="A0A2A2IDE7"/>
<proteinExistence type="predicted"/>
<dbReference type="SUPFAM" id="SSF109915">
    <property type="entry name" value="Hypothetical protein YhaI"/>
    <property type="match status" value="1"/>
</dbReference>
<accession>A0A2A2IDE7</accession>
<keyword evidence="1" id="KW-0175">Coiled coil</keyword>
<protein>
    <recommendedName>
        <fullName evidence="4">DUF1878 domain-containing protein</fullName>
    </recommendedName>
</protein>
<dbReference type="Pfam" id="PF08963">
    <property type="entry name" value="DUF1878"/>
    <property type="match status" value="1"/>
</dbReference>
<reference evidence="2 3" key="1">
    <citation type="submission" date="2017-08" db="EMBL/GenBank/DDBJ databases">
        <title>Virgibacillus indicus sp. nov. and Virgibacillus profoundi sp. nov, two moderately halophilic bacteria isolated from marine sediment by using the Microfluidic Streak Plate.</title>
        <authorList>
            <person name="Xu B."/>
            <person name="Hu B."/>
            <person name="Wang J."/>
            <person name="Zhu Y."/>
            <person name="Huang L."/>
            <person name="Du W."/>
            <person name="Huang Y."/>
        </authorList>
    </citation>
    <scope>NUCLEOTIDE SEQUENCE [LARGE SCALE GENOMIC DNA]</scope>
    <source>
        <strain evidence="2 3">IO3-P3-H5</strain>
    </source>
</reference>